<reference evidence="2" key="1">
    <citation type="submission" date="2019-11" db="EMBL/GenBank/DDBJ databases">
        <authorList>
            <person name="Feng L."/>
        </authorList>
    </citation>
    <scope>NUCLEOTIDE SEQUENCE</scope>
    <source>
        <strain evidence="2">AMuciniphilaLFYP55</strain>
    </source>
</reference>
<evidence type="ECO:0000313" key="2">
    <source>
        <dbReference type="EMBL" id="VYT23795.1"/>
    </source>
</evidence>
<keyword evidence="2" id="KW-0378">Hydrolase</keyword>
<dbReference type="Gene3D" id="2.60.120.200">
    <property type="match status" value="1"/>
</dbReference>
<dbReference type="OrthoDB" id="9809583at2"/>
<evidence type="ECO:0000256" key="1">
    <source>
        <dbReference type="ARBA" id="ARBA00006865"/>
    </source>
</evidence>
<dbReference type="AlphaFoldDB" id="A0A6N2UZA2"/>
<name>A0A6N2UZA2_9BACT</name>
<proteinExistence type="inferred from homology"/>
<dbReference type="EC" id="3.2.1.73" evidence="2"/>
<dbReference type="GeneID" id="84024160"/>
<gene>
    <name evidence="2" type="primary">bglA_2</name>
    <name evidence="2" type="ORF">AMLFYP55_01231</name>
</gene>
<dbReference type="InterPro" id="IPR000757">
    <property type="entry name" value="Beta-glucanase-like"/>
</dbReference>
<protein>
    <submittedName>
        <fullName evidence="2">Beta-glucanase</fullName>
        <ecNumber evidence="2">3.2.1.73</ecNumber>
    </submittedName>
</protein>
<dbReference type="EMBL" id="CACRSS010000021">
    <property type="protein sequence ID" value="VYT23795.1"/>
    <property type="molecule type" value="Genomic_DNA"/>
</dbReference>
<accession>A0A6N2UZA2</accession>
<keyword evidence="2" id="KW-0326">Glycosidase</keyword>
<dbReference type="Pfam" id="PF00722">
    <property type="entry name" value="Glyco_hydro_16"/>
    <property type="match status" value="1"/>
</dbReference>
<comment type="similarity">
    <text evidence="1">Belongs to the glycosyl hydrolase 16 family.</text>
</comment>
<organism evidence="2">
    <name type="scientific">Akkermansia muciniphila</name>
    <dbReference type="NCBI Taxonomy" id="239935"/>
    <lineage>
        <taxon>Bacteria</taxon>
        <taxon>Pseudomonadati</taxon>
        <taxon>Verrucomicrobiota</taxon>
        <taxon>Verrucomicrobiia</taxon>
        <taxon>Verrucomicrobiales</taxon>
        <taxon>Akkermansiaceae</taxon>
        <taxon>Akkermansia</taxon>
    </lineage>
</organism>
<dbReference type="PANTHER" id="PTHR10963">
    <property type="entry name" value="GLYCOSYL HYDROLASE-RELATED"/>
    <property type="match status" value="1"/>
</dbReference>
<dbReference type="SUPFAM" id="SSF49899">
    <property type="entry name" value="Concanavalin A-like lectins/glucanases"/>
    <property type="match status" value="1"/>
</dbReference>
<dbReference type="InterPro" id="IPR013320">
    <property type="entry name" value="ConA-like_dom_sf"/>
</dbReference>
<dbReference type="PANTHER" id="PTHR10963:SF55">
    <property type="entry name" value="GLYCOSIDE HYDROLASE FAMILY 16 PROTEIN"/>
    <property type="match status" value="1"/>
</dbReference>
<dbReference type="CDD" id="cd08023">
    <property type="entry name" value="GH16_laminarinase_like"/>
    <property type="match status" value="1"/>
</dbReference>
<sequence>MTAPTLFRVLACTALLSAPLHAQLYTLHGDGVKKTERVVEKADYSDYELVWHDEFDKDGRPDPAKWNYEHGFVRNKEEQWYQPENARCEDGMLIIEGKKEKHANPHYDPAGKNWQTTRKEADYTSASLTTRGKFSWLYGRFEIRARFSPREGMWPAFWTMGVKEGWPMCGEIDIMEYYQSTYLANLCWASPKKHVGKWSTTYTPLKWLQERHADWADSFHVFRMDWDEKEVRLYADDILLNRTPLDNTVNAVYKEVANPFRQPHFIILNLAMGATGGDLNKLPLPQKYEIDYVRIYQKKDSPHKGTIPYRTEKKKDAPVELSRLQKALDE</sequence>
<dbReference type="RefSeq" id="WP_102722218.1">
    <property type="nucleotide sequence ID" value="NZ_CACRSS010000021.1"/>
</dbReference>
<dbReference type="GO" id="GO:0005975">
    <property type="term" value="P:carbohydrate metabolic process"/>
    <property type="evidence" value="ECO:0007669"/>
    <property type="project" value="InterPro"/>
</dbReference>
<dbReference type="InterPro" id="IPR050546">
    <property type="entry name" value="Glycosyl_Hydrlase_16"/>
</dbReference>
<dbReference type="PROSITE" id="PS51762">
    <property type="entry name" value="GH16_2"/>
    <property type="match status" value="1"/>
</dbReference>
<dbReference type="GO" id="GO:0042972">
    <property type="term" value="F:licheninase activity"/>
    <property type="evidence" value="ECO:0007669"/>
    <property type="project" value="UniProtKB-EC"/>
</dbReference>